<keyword evidence="3" id="KW-1185">Reference proteome</keyword>
<dbReference type="Pfam" id="PF13302">
    <property type="entry name" value="Acetyltransf_3"/>
    <property type="match status" value="1"/>
</dbReference>
<dbReference type="AlphaFoldDB" id="A0A3N7HW17"/>
<dbReference type="RefSeq" id="WP_124539210.1">
    <property type="nucleotide sequence ID" value="NZ_QUSW01000001.1"/>
</dbReference>
<keyword evidence="2" id="KW-0808">Transferase</keyword>
<dbReference type="PANTHER" id="PTHR43792">
    <property type="entry name" value="GNAT FAMILY, PUTATIVE (AFU_ORTHOLOGUE AFUA_3G00765)-RELATED-RELATED"/>
    <property type="match status" value="1"/>
</dbReference>
<dbReference type="InterPro" id="IPR000182">
    <property type="entry name" value="GNAT_dom"/>
</dbReference>
<protein>
    <submittedName>
        <fullName evidence="2">N-acetyltransferase</fullName>
    </submittedName>
</protein>
<dbReference type="InterPro" id="IPR016181">
    <property type="entry name" value="Acyl_CoA_acyltransferase"/>
</dbReference>
<dbReference type="Gene3D" id="3.40.630.30">
    <property type="match status" value="1"/>
</dbReference>
<dbReference type="OrthoDB" id="9801656at2"/>
<organism evidence="2 3">
    <name type="scientific">Piscinibacter terrae</name>
    <dbReference type="NCBI Taxonomy" id="2496871"/>
    <lineage>
        <taxon>Bacteria</taxon>
        <taxon>Pseudomonadati</taxon>
        <taxon>Pseudomonadota</taxon>
        <taxon>Betaproteobacteria</taxon>
        <taxon>Burkholderiales</taxon>
        <taxon>Sphaerotilaceae</taxon>
        <taxon>Piscinibacter</taxon>
    </lineage>
</organism>
<dbReference type="GO" id="GO:0016747">
    <property type="term" value="F:acyltransferase activity, transferring groups other than amino-acyl groups"/>
    <property type="evidence" value="ECO:0007669"/>
    <property type="project" value="InterPro"/>
</dbReference>
<evidence type="ECO:0000259" key="1">
    <source>
        <dbReference type="PROSITE" id="PS51186"/>
    </source>
</evidence>
<dbReference type="InterPro" id="IPR051531">
    <property type="entry name" value="N-acetyltransferase"/>
</dbReference>
<gene>
    <name evidence="2" type="ORF">DZC73_05830</name>
</gene>
<dbReference type="SUPFAM" id="SSF55729">
    <property type="entry name" value="Acyl-CoA N-acyltransferases (Nat)"/>
    <property type="match status" value="1"/>
</dbReference>
<reference evidence="2 3" key="2">
    <citation type="submission" date="2018-12" db="EMBL/GenBank/DDBJ databases">
        <title>Rhizobacter gummiphilus sp. nov., a rubber-degrading bacterium isolated from the soil of a botanical garden in Japan.</title>
        <authorList>
            <person name="Shunsuke S.S."/>
        </authorList>
    </citation>
    <scope>NUCLEOTIDE SEQUENCE [LARGE SCALE GENOMIC DNA]</scope>
    <source>
        <strain evidence="2 3">S-16</strain>
    </source>
</reference>
<reference evidence="2 3" key="1">
    <citation type="submission" date="2018-08" db="EMBL/GenBank/DDBJ databases">
        <authorList>
            <person name="Khan S.A."/>
            <person name="Jeon C.O."/>
            <person name="Chun B.H."/>
            <person name="Jeong S.E."/>
        </authorList>
    </citation>
    <scope>NUCLEOTIDE SEQUENCE [LARGE SCALE GENOMIC DNA]</scope>
    <source>
        <strain evidence="2 3">S-16</strain>
    </source>
</reference>
<sequence length="181" mass="20505">MAILTTARLRLEPFNLSHLHGLHEMNADPEVMRYLSGRPETREETMAVIERVQARWLEFGYSWWSFIDLASAQVVGAGCIQNLRRTNTPLPDRTCPLEIGWRLRRDRWHQGLASEAAVAMADFAFGALAAPELYAVCDPENAASASVMRRLGMDDLGIDTWYGHSLRTCRVTAERWASRKS</sequence>
<dbReference type="Proteomes" id="UP000267464">
    <property type="component" value="Unassembled WGS sequence"/>
</dbReference>
<name>A0A3N7HW17_9BURK</name>
<feature type="domain" description="N-acetyltransferase" evidence="1">
    <location>
        <begin position="9"/>
        <end position="178"/>
    </location>
</feature>
<evidence type="ECO:0000313" key="3">
    <source>
        <dbReference type="Proteomes" id="UP000267464"/>
    </source>
</evidence>
<comment type="caution">
    <text evidence="2">The sequence shown here is derived from an EMBL/GenBank/DDBJ whole genome shotgun (WGS) entry which is preliminary data.</text>
</comment>
<dbReference type="PROSITE" id="PS51186">
    <property type="entry name" value="GNAT"/>
    <property type="match status" value="1"/>
</dbReference>
<dbReference type="PANTHER" id="PTHR43792:SF1">
    <property type="entry name" value="N-ACETYLTRANSFERASE DOMAIN-CONTAINING PROTEIN"/>
    <property type="match status" value="1"/>
</dbReference>
<dbReference type="EMBL" id="QUSW01000001">
    <property type="protein sequence ID" value="RQP26524.1"/>
    <property type="molecule type" value="Genomic_DNA"/>
</dbReference>
<proteinExistence type="predicted"/>
<evidence type="ECO:0000313" key="2">
    <source>
        <dbReference type="EMBL" id="RQP26524.1"/>
    </source>
</evidence>
<accession>A0A3N7HW17</accession>